<gene>
    <name evidence="2" type="ORF">PHACADRAFT_247176</name>
</gene>
<dbReference type="Gene3D" id="2.60.40.420">
    <property type="entry name" value="Cupredoxins - blue copper proteins"/>
    <property type="match status" value="2"/>
</dbReference>
<dbReference type="OrthoDB" id="1921208at2759"/>
<proteinExistence type="predicted"/>
<protein>
    <recommendedName>
        <fullName evidence="4">Phytocyanin domain-containing protein</fullName>
    </recommendedName>
</protein>
<accession>K5WAI2</accession>
<dbReference type="STRING" id="650164.K5WAI2"/>
<evidence type="ECO:0000313" key="3">
    <source>
        <dbReference type="Proteomes" id="UP000008370"/>
    </source>
</evidence>
<dbReference type="CDD" id="cd00920">
    <property type="entry name" value="Cupredoxin"/>
    <property type="match status" value="1"/>
</dbReference>
<organism evidence="2 3">
    <name type="scientific">Phanerochaete carnosa (strain HHB-10118-sp)</name>
    <name type="common">White-rot fungus</name>
    <name type="synonym">Peniophora carnosa</name>
    <dbReference type="NCBI Taxonomy" id="650164"/>
    <lineage>
        <taxon>Eukaryota</taxon>
        <taxon>Fungi</taxon>
        <taxon>Dikarya</taxon>
        <taxon>Basidiomycota</taxon>
        <taxon>Agaricomycotina</taxon>
        <taxon>Agaricomycetes</taxon>
        <taxon>Polyporales</taxon>
        <taxon>Phanerochaetaceae</taxon>
        <taxon>Phanerochaete</taxon>
    </lineage>
</organism>
<sequence>MFFSSSIFLLAAAASVQAAIFDVQVGSFNGTTAFTPDVIPSAQIGDQVVFTFQQKNHSATQSTFAAPCTHMAGGFDSGFHPVAANQTDNFPTFTVTVNNSSPVWVFCDQDANTPASHCGAGMVFAINPGPDGSNNSFTDFQNTALAIGKQLQAEGSSTANSLPASLTTAAYGTATIPAAPLESLVTVTVTVEASTWTTVYSSYPGSPAATPASLTGNVHVVQVGFNGTLAYDPPFVIAEPRDTVQFLFNPKNHTVTQSSFAAPCVPMLDSDGTPTVDSGFMPVAANATDFPSFNITVNTTDPTWFYCKQHNADGSSHCGDGMVFAINPVQNSTRNFTAFQQLAEALNGTNATGLTVNSTSSSSPSPSSKPNGAISSVGVNLALGLGAISAIFAAML</sequence>
<dbReference type="RefSeq" id="XP_007390379.1">
    <property type="nucleotide sequence ID" value="XM_007390317.1"/>
</dbReference>
<dbReference type="GeneID" id="18914014"/>
<feature type="signal peptide" evidence="1">
    <location>
        <begin position="1"/>
        <end position="18"/>
    </location>
</feature>
<dbReference type="InParanoid" id="K5WAI2"/>
<reference evidence="2 3" key="1">
    <citation type="journal article" date="2012" name="BMC Genomics">
        <title>Comparative genomics of the white-rot fungi, Phanerochaete carnosa and P. chrysosporium, to elucidate the genetic basis of the distinct wood types they colonize.</title>
        <authorList>
            <person name="Suzuki H."/>
            <person name="MacDonald J."/>
            <person name="Syed K."/>
            <person name="Salamov A."/>
            <person name="Hori C."/>
            <person name="Aerts A."/>
            <person name="Henrissat B."/>
            <person name="Wiebenga A."/>
            <person name="vanKuyk P.A."/>
            <person name="Barry K."/>
            <person name="Lindquist E."/>
            <person name="LaButti K."/>
            <person name="Lapidus A."/>
            <person name="Lucas S."/>
            <person name="Coutinho P."/>
            <person name="Gong Y."/>
            <person name="Samejima M."/>
            <person name="Mahadevan R."/>
            <person name="Abou-Zaid M."/>
            <person name="de Vries R.P."/>
            <person name="Igarashi K."/>
            <person name="Yadav J.S."/>
            <person name="Grigoriev I.V."/>
            <person name="Master E.R."/>
        </authorList>
    </citation>
    <scope>NUCLEOTIDE SEQUENCE [LARGE SCALE GENOMIC DNA]</scope>
    <source>
        <strain evidence="2 3">HHB-10118-sp</strain>
    </source>
</reference>
<dbReference type="InterPro" id="IPR008972">
    <property type="entry name" value="Cupredoxin"/>
</dbReference>
<dbReference type="PANTHER" id="PTHR34883:SF4">
    <property type="entry name" value="CUPREDOXIN"/>
    <property type="match status" value="1"/>
</dbReference>
<evidence type="ECO:0000313" key="2">
    <source>
        <dbReference type="EMBL" id="EKM60938.1"/>
    </source>
</evidence>
<dbReference type="InterPro" id="IPR052953">
    <property type="entry name" value="Ser-rich/MCO-related"/>
</dbReference>
<name>K5WAI2_PHACS</name>
<feature type="non-terminal residue" evidence="2">
    <location>
        <position position="396"/>
    </location>
</feature>
<dbReference type="KEGG" id="pco:PHACADRAFT_247176"/>
<evidence type="ECO:0008006" key="4">
    <source>
        <dbReference type="Google" id="ProtNLM"/>
    </source>
</evidence>
<dbReference type="HOGENOM" id="CLU_060348_0_0_1"/>
<keyword evidence="3" id="KW-1185">Reference proteome</keyword>
<dbReference type="SUPFAM" id="SSF49503">
    <property type="entry name" value="Cupredoxins"/>
    <property type="match status" value="2"/>
</dbReference>
<dbReference type="Proteomes" id="UP000008370">
    <property type="component" value="Unassembled WGS sequence"/>
</dbReference>
<evidence type="ECO:0000256" key="1">
    <source>
        <dbReference type="SAM" id="SignalP"/>
    </source>
</evidence>
<feature type="chain" id="PRO_5003889244" description="Phytocyanin domain-containing protein" evidence="1">
    <location>
        <begin position="19"/>
        <end position="396"/>
    </location>
</feature>
<dbReference type="PANTHER" id="PTHR34883">
    <property type="entry name" value="SERINE-RICH PROTEIN, PUTATIVE-RELATED-RELATED"/>
    <property type="match status" value="1"/>
</dbReference>
<dbReference type="EMBL" id="JH930468">
    <property type="protein sequence ID" value="EKM60938.1"/>
    <property type="molecule type" value="Genomic_DNA"/>
</dbReference>
<dbReference type="AlphaFoldDB" id="K5WAI2"/>
<keyword evidence="1" id="KW-0732">Signal</keyword>